<feature type="signal peptide" evidence="3">
    <location>
        <begin position="1"/>
        <end position="37"/>
    </location>
</feature>
<dbReference type="RefSeq" id="WP_266346093.1">
    <property type="nucleotide sequence ID" value="NZ_JAPKNH010000013.1"/>
</dbReference>
<keyword evidence="6" id="KW-1185">Reference proteome</keyword>
<evidence type="ECO:0000256" key="3">
    <source>
        <dbReference type="SAM" id="SignalP"/>
    </source>
</evidence>
<keyword evidence="2 5" id="KW-0378">Hydrolase</keyword>
<dbReference type="InterPro" id="IPR029055">
    <property type="entry name" value="Ntn_hydrolases_N"/>
</dbReference>
<evidence type="ECO:0000313" key="6">
    <source>
        <dbReference type="Proteomes" id="UP001596150"/>
    </source>
</evidence>
<evidence type="ECO:0000259" key="4">
    <source>
        <dbReference type="Pfam" id="PF02275"/>
    </source>
</evidence>
<comment type="caution">
    <text evidence="5">The sequence shown here is derived from an EMBL/GenBank/DDBJ whole genome shotgun (WGS) entry which is preliminary data.</text>
</comment>
<organism evidence="5 6">
    <name type="scientific">Kaistia terrae</name>
    <dbReference type="NCBI Taxonomy" id="537017"/>
    <lineage>
        <taxon>Bacteria</taxon>
        <taxon>Pseudomonadati</taxon>
        <taxon>Pseudomonadota</taxon>
        <taxon>Alphaproteobacteria</taxon>
        <taxon>Hyphomicrobiales</taxon>
        <taxon>Kaistiaceae</taxon>
        <taxon>Kaistia</taxon>
    </lineage>
</organism>
<comment type="similarity">
    <text evidence="1">Belongs to the peptidase C59 family.</text>
</comment>
<name>A0ABW0Q3E6_9HYPH</name>
<dbReference type="Pfam" id="PF02275">
    <property type="entry name" value="CBAH"/>
    <property type="match status" value="1"/>
</dbReference>
<evidence type="ECO:0000313" key="5">
    <source>
        <dbReference type="EMBL" id="MFC5519116.1"/>
    </source>
</evidence>
<gene>
    <name evidence="5" type="ORF">ACFPP9_25350</name>
</gene>
<accession>A0ABW0Q3E6</accession>
<feature type="domain" description="Choloylglycine hydrolase/NAAA C-terminal" evidence="4">
    <location>
        <begin position="38"/>
        <end position="357"/>
    </location>
</feature>
<dbReference type="InterPro" id="IPR029132">
    <property type="entry name" value="CBAH/NAAA_C"/>
</dbReference>
<dbReference type="SUPFAM" id="SSF56235">
    <property type="entry name" value="N-terminal nucleophile aminohydrolases (Ntn hydrolases)"/>
    <property type="match status" value="1"/>
</dbReference>
<proteinExistence type="inferred from homology"/>
<keyword evidence="3" id="KW-0732">Signal</keyword>
<dbReference type="InterPro" id="IPR052193">
    <property type="entry name" value="Peptidase_C59"/>
</dbReference>
<dbReference type="Gene3D" id="3.60.60.10">
    <property type="entry name" value="Penicillin V Acylase, Chain A"/>
    <property type="match status" value="1"/>
</dbReference>
<dbReference type="GO" id="GO:0016787">
    <property type="term" value="F:hydrolase activity"/>
    <property type="evidence" value="ECO:0007669"/>
    <property type="project" value="UniProtKB-KW"/>
</dbReference>
<sequence length="376" mass="40372">MIRQNGKNFSKLWRTTTRMAATAAVAASLMTTQTALACTSFLVRTSDNSAVYARTMEFAIPMQSSALVIPRGYALNSTGPDNKPAMAWASKYAAVGMNAMGVTGLVDGMNEKGLTGGILYFPGFAGYVDPAKADPAKSLAPWDVLTWALTNFATVAEVKAALSEIAIIDVVQVDLKIAPPVHYTLHDATGASLVIEPVDGTLKVYDNPIGVMTNSPPFDWHRINLSNYLKISPFNAPPLKLEGETIQQLGQGSGLLGIPGDPTPPSRFIRAVGYAMSAAAVPSGIESVRLAEHLINNFDIPKGWVREGTDAANEQLEYTQWSAIADIKNRVYYVKTYDDQVLRSIDLMSFDLDAKQTAVAPLKSGLASPALEFAKP</sequence>
<dbReference type="EMBL" id="JBHSML010000032">
    <property type="protein sequence ID" value="MFC5519116.1"/>
    <property type="molecule type" value="Genomic_DNA"/>
</dbReference>
<dbReference type="PANTHER" id="PTHR35527">
    <property type="entry name" value="CHOLOYLGLYCINE HYDROLASE"/>
    <property type="match status" value="1"/>
</dbReference>
<dbReference type="CDD" id="cd00542">
    <property type="entry name" value="Ntn_PVA"/>
    <property type="match status" value="1"/>
</dbReference>
<reference evidence="6" key="1">
    <citation type="journal article" date="2019" name="Int. J. Syst. Evol. Microbiol.">
        <title>The Global Catalogue of Microorganisms (GCM) 10K type strain sequencing project: providing services to taxonomists for standard genome sequencing and annotation.</title>
        <authorList>
            <consortium name="The Broad Institute Genomics Platform"/>
            <consortium name="The Broad Institute Genome Sequencing Center for Infectious Disease"/>
            <person name="Wu L."/>
            <person name="Ma J."/>
        </authorList>
    </citation>
    <scope>NUCLEOTIDE SEQUENCE [LARGE SCALE GENOMIC DNA]</scope>
    <source>
        <strain evidence="6">KACC 12633</strain>
    </source>
</reference>
<dbReference type="Proteomes" id="UP001596150">
    <property type="component" value="Unassembled WGS sequence"/>
</dbReference>
<evidence type="ECO:0000256" key="2">
    <source>
        <dbReference type="ARBA" id="ARBA00022801"/>
    </source>
</evidence>
<feature type="chain" id="PRO_5047186044" evidence="3">
    <location>
        <begin position="38"/>
        <end position="376"/>
    </location>
</feature>
<evidence type="ECO:0000256" key="1">
    <source>
        <dbReference type="ARBA" id="ARBA00006625"/>
    </source>
</evidence>
<dbReference type="PANTHER" id="PTHR35527:SF2">
    <property type="entry name" value="HYDROLASE"/>
    <property type="match status" value="1"/>
</dbReference>
<protein>
    <submittedName>
        <fullName evidence="5">Choloylglycine hydrolase family protein</fullName>
    </submittedName>
</protein>